<comment type="caution">
    <text evidence="7">The sequence shown here is derived from an EMBL/GenBank/DDBJ whole genome shotgun (WGS) entry which is preliminary data.</text>
</comment>
<dbReference type="Gene3D" id="4.10.280.10">
    <property type="entry name" value="Helix-loop-helix DNA-binding domain"/>
    <property type="match status" value="1"/>
</dbReference>
<protein>
    <submittedName>
        <fullName evidence="7">Unnamed protein product</fullName>
    </submittedName>
</protein>
<dbReference type="InterPro" id="IPR036638">
    <property type="entry name" value="HLH_DNA-bd_sf"/>
</dbReference>
<dbReference type="InterPro" id="IPR011598">
    <property type="entry name" value="bHLH_dom"/>
</dbReference>
<keyword evidence="4" id="KW-0539">Nucleus</keyword>
<feature type="region of interest" description="Disordered" evidence="5">
    <location>
        <begin position="137"/>
        <end position="167"/>
    </location>
</feature>
<feature type="compositionally biased region" description="Low complexity" evidence="5">
    <location>
        <begin position="137"/>
        <end position="151"/>
    </location>
</feature>
<dbReference type="Pfam" id="PF00010">
    <property type="entry name" value="HLH"/>
    <property type="match status" value="1"/>
</dbReference>
<dbReference type="PANTHER" id="PTHR46117">
    <property type="entry name" value="FI24210P1"/>
    <property type="match status" value="1"/>
</dbReference>
<reference evidence="7" key="1">
    <citation type="submission" date="2023-04" db="EMBL/GenBank/DDBJ databases">
        <title>Ambrosiozyma monospora NBRC 1965.</title>
        <authorList>
            <person name="Ichikawa N."/>
            <person name="Sato H."/>
            <person name="Tonouchi N."/>
        </authorList>
    </citation>
    <scope>NUCLEOTIDE SEQUENCE</scope>
    <source>
        <strain evidence="7">NBRC 1965</strain>
    </source>
</reference>
<dbReference type="CDD" id="cd11387">
    <property type="entry name" value="bHLHzip_USF_MITF"/>
    <property type="match status" value="1"/>
</dbReference>
<gene>
    <name evidence="7" type="ORF">Amon01_000497500</name>
</gene>
<dbReference type="GO" id="GO:0000978">
    <property type="term" value="F:RNA polymerase II cis-regulatory region sequence-specific DNA binding"/>
    <property type="evidence" value="ECO:0007669"/>
    <property type="project" value="TreeGrafter"/>
</dbReference>
<evidence type="ECO:0000256" key="2">
    <source>
        <dbReference type="ARBA" id="ARBA00023015"/>
    </source>
</evidence>
<dbReference type="PANTHER" id="PTHR46117:SF3">
    <property type="entry name" value="FI24210P1"/>
    <property type="match status" value="1"/>
</dbReference>
<evidence type="ECO:0000259" key="6">
    <source>
        <dbReference type="PROSITE" id="PS50888"/>
    </source>
</evidence>
<evidence type="ECO:0000256" key="3">
    <source>
        <dbReference type="ARBA" id="ARBA00023163"/>
    </source>
</evidence>
<organism evidence="7 8">
    <name type="scientific">Ambrosiozyma monospora</name>
    <name type="common">Yeast</name>
    <name type="synonym">Endomycopsis monosporus</name>
    <dbReference type="NCBI Taxonomy" id="43982"/>
    <lineage>
        <taxon>Eukaryota</taxon>
        <taxon>Fungi</taxon>
        <taxon>Dikarya</taxon>
        <taxon>Ascomycota</taxon>
        <taxon>Saccharomycotina</taxon>
        <taxon>Pichiomycetes</taxon>
        <taxon>Pichiales</taxon>
        <taxon>Pichiaceae</taxon>
        <taxon>Ambrosiozyma</taxon>
    </lineage>
</organism>
<evidence type="ECO:0000313" key="7">
    <source>
        <dbReference type="EMBL" id="GMG38538.1"/>
    </source>
</evidence>
<feature type="region of interest" description="Disordered" evidence="5">
    <location>
        <begin position="375"/>
        <end position="413"/>
    </location>
</feature>
<evidence type="ECO:0000256" key="1">
    <source>
        <dbReference type="ARBA" id="ARBA00004123"/>
    </source>
</evidence>
<dbReference type="GO" id="GO:0046983">
    <property type="term" value="F:protein dimerization activity"/>
    <property type="evidence" value="ECO:0007669"/>
    <property type="project" value="InterPro"/>
</dbReference>
<feature type="compositionally biased region" description="Gly residues" evidence="5">
    <location>
        <begin position="395"/>
        <end position="413"/>
    </location>
</feature>
<keyword evidence="2" id="KW-0805">Transcription regulation</keyword>
<feature type="region of interest" description="Disordered" evidence="5">
    <location>
        <begin position="259"/>
        <end position="338"/>
    </location>
</feature>
<comment type="subcellular location">
    <subcellularLocation>
        <location evidence="1">Nucleus</location>
    </subcellularLocation>
</comment>
<feature type="compositionally biased region" description="Low complexity" evidence="5">
    <location>
        <begin position="266"/>
        <end position="313"/>
    </location>
</feature>
<keyword evidence="8" id="KW-1185">Reference proteome</keyword>
<dbReference type="InterPro" id="IPR051732">
    <property type="entry name" value="USF"/>
</dbReference>
<feature type="domain" description="BHLH" evidence="6">
    <location>
        <begin position="167"/>
        <end position="236"/>
    </location>
</feature>
<evidence type="ECO:0000256" key="5">
    <source>
        <dbReference type="SAM" id="MobiDB-lite"/>
    </source>
</evidence>
<dbReference type="SUPFAM" id="SSF47459">
    <property type="entry name" value="HLH, helix-loop-helix DNA-binding domain"/>
    <property type="match status" value="1"/>
</dbReference>
<feature type="region of interest" description="Disordered" evidence="5">
    <location>
        <begin position="194"/>
        <end position="215"/>
    </location>
</feature>
<evidence type="ECO:0000313" key="8">
    <source>
        <dbReference type="Proteomes" id="UP001165063"/>
    </source>
</evidence>
<dbReference type="EMBL" id="BSXU01002574">
    <property type="protein sequence ID" value="GMG38538.1"/>
    <property type="molecule type" value="Genomic_DNA"/>
</dbReference>
<dbReference type="GO" id="GO:0005634">
    <property type="term" value="C:nucleus"/>
    <property type="evidence" value="ECO:0007669"/>
    <property type="project" value="UniProtKB-SubCell"/>
</dbReference>
<dbReference type="SMART" id="SM00353">
    <property type="entry name" value="HLH"/>
    <property type="match status" value="1"/>
</dbReference>
<sequence length="413" mass="43509">MTNSNSDRRSASISVISNGNNNGNNIGLGHHKASASISGPIGQQPISTTGFNPSYFSPSIKPTPIQQRAGSVGAVNFSKSYGGQGQLGTSLTNIVSPASTYDGLLDSPYGSYTGNSLTDSYLKSPMNSPSFKTIGSPASFTGTGTTPGGSSHVNPKNALSKENKLSRRRELHNAVERRRRDLIKEKIKELSSLIPPPLLNDPKNNGGKNGSTAGQKEIKVNKSVTLTKGVEYIGYLKQILLEQDERLLLLQSKIDELDNLPNEPTNNNNNNNNQSHIDGQFGQQQQMQQQQVSITNPTSQSPQPPNSNSIGNNIADNVMTMNPNSNPNTNTNSNRGGLEMEISNDLYDFLNEDGGNGNGGFGGIRNGNGSGGIRNGAGNGNGGDNFLQDLISKSGGAGGNGNSNGSGSDGWMN</sequence>
<dbReference type="OrthoDB" id="690068at2759"/>
<proteinExistence type="predicted"/>
<keyword evidence="3" id="KW-0804">Transcription</keyword>
<accession>A0A9W6YZE3</accession>
<evidence type="ECO:0000256" key="4">
    <source>
        <dbReference type="ARBA" id="ARBA00023242"/>
    </source>
</evidence>
<dbReference type="Proteomes" id="UP001165063">
    <property type="component" value="Unassembled WGS sequence"/>
</dbReference>
<dbReference type="AlphaFoldDB" id="A0A9W6YZE3"/>
<dbReference type="GO" id="GO:0000981">
    <property type="term" value="F:DNA-binding transcription factor activity, RNA polymerase II-specific"/>
    <property type="evidence" value="ECO:0007669"/>
    <property type="project" value="TreeGrafter"/>
</dbReference>
<dbReference type="PROSITE" id="PS50888">
    <property type="entry name" value="BHLH"/>
    <property type="match status" value="1"/>
</dbReference>
<name>A0A9W6YZE3_AMBMO</name>
<feature type="compositionally biased region" description="Low complexity" evidence="5">
    <location>
        <begin position="322"/>
        <end position="334"/>
    </location>
</feature>